<sequence length="214" mass="22620">MIAVTADIIGSRALADRASAQRALEAAVTRVETDLPVVERPLRPTVGDEQQGVYPTLEAALGSLLLLRLALPDGIECRYGVGIGPIGAVASRAAATGEIPEGPGWWAAREAIDHVHGLQKRTVPGARTWVVAHESEPDAVHAAARRANAYLLARDQLVSDMTARARRLTYGRCLGRTQRELADSEQITQSAVSQTLAASGSAAVVEGFRLLGVS</sequence>
<name>A0A0B1ZY31_9MICO</name>
<dbReference type="Pfam" id="PF16264">
    <property type="entry name" value="SatD"/>
    <property type="match status" value="1"/>
</dbReference>
<dbReference type="Proteomes" id="UP000031030">
    <property type="component" value="Unassembled WGS sequence"/>
</dbReference>
<gene>
    <name evidence="1" type="ORF">LK09_15930</name>
</gene>
<accession>A0A0B1ZY31</accession>
<organism evidence="1 2">
    <name type="scientific">Microbacterium mangrovi</name>
    <dbReference type="NCBI Taxonomy" id="1348253"/>
    <lineage>
        <taxon>Bacteria</taxon>
        <taxon>Bacillati</taxon>
        <taxon>Actinomycetota</taxon>
        <taxon>Actinomycetes</taxon>
        <taxon>Micrococcales</taxon>
        <taxon>Microbacteriaceae</taxon>
        <taxon>Microbacterium</taxon>
    </lineage>
</organism>
<dbReference type="AlphaFoldDB" id="A0A0B1ZY31"/>
<dbReference type="EMBL" id="JTDK01000016">
    <property type="protein sequence ID" value="KHK96135.1"/>
    <property type="molecule type" value="Genomic_DNA"/>
</dbReference>
<dbReference type="OrthoDB" id="4711815at2"/>
<proteinExistence type="predicted"/>
<evidence type="ECO:0008006" key="3">
    <source>
        <dbReference type="Google" id="ProtNLM"/>
    </source>
</evidence>
<evidence type="ECO:0000313" key="2">
    <source>
        <dbReference type="Proteomes" id="UP000031030"/>
    </source>
</evidence>
<reference evidence="1 2" key="1">
    <citation type="submission" date="2014-11" db="EMBL/GenBank/DDBJ databases">
        <title>Genome sequence of Microbacterium mangrovi MUSC 115(T).</title>
        <authorList>
            <person name="Lee L.-H."/>
        </authorList>
    </citation>
    <scope>NUCLEOTIDE SEQUENCE [LARGE SCALE GENOMIC DNA]</scope>
    <source>
        <strain evidence="1 2">MUSC 115</strain>
    </source>
</reference>
<evidence type="ECO:0000313" key="1">
    <source>
        <dbReference type="EMBL" id="KHK96135.1"/>
    </source>
</evidence>
<dbReference type="InterPro" id="IPR032580">
    <property type="entry name" value="SatD"/>
</dbReference>
<dbReference type="STRING" id="1348253.LK09_15930"/>
<comment type="caution">
    <text evidence="1">The sequence shown here is derived from an EMBL/GenBank/DDBJ whole genome shotgun (WGS) entry which is preliminary data.</text>
</comment>
<keyword evidence="2" id="KW-1185">Reference proteome</keyword>
<protein>
    <recommendedName>
        <fullName evidence="3">SatD family protein</fullName>
    </recommendedName>
</protein>
<dbReference type="RefSeq" id="WP_039401722.1">
    <property type="nucleotide sequence ID" value="NZ_JTDK01000016.1"/>
</dbReference>